<dbReference type="GO" id="GO:0008170">
    <property type="term" value="F:N-methyltransferase activity"/>
    <property type="evidence" value="ECO:0007669"/>
    <property type="project" value="InterPro"/>
</dbReference>
<comment type="similarity">
    <text evidence="1 4">Belongs to the N(4)/N(6)-methyltransferase family.</text>
</comment>
<proteinExistence type="inferred from homology"/>
<evidence type="ECO:0000256" key="2">
    <source>
        <dbReference type="ARBA" id="ARBA00022603"/>
    </source>
</evidence>
<dbReference type="GO" id="GO:0032259">
    <property type="term" value="P:methylation"/>
    <property type="evidence" value="ECO:0007669"/>
    <property type="project" value="UniProtKB-KW"/>
</dbReference>
<dbReference type="GO" id="GO:0009307">
    <property type="term" value="P:DNA restriction-modification system"/>
    <property type="evidence" value="ECO:0007669"/>
    <property type="project" value="UniProtKB-KW"/>
</dbReference>
<dbReference type="PROSITE" id="PS00092">
    <property type="entry name" value="N6_MTASE"/>
    <property type="match status" value="1"/>
</dbReference>
<dbReference type="InterPro" id="IPR001091">
    <property type="entry name" value="RM_Methyltransferase"/>
</dbReference>
<evidence type="ECO:0000256" key="1">
    <source>
        <dbReference type="ARBA" id="ARBA00006594"/>
    </source>
</evidence>
<dbReference type="GO" id="GO:0003677">
    <property type="term" value="F:DNA binding"/>
    <property type="evidence" value="ECO:0007669"/>
    <property type="project" value="InterPro"/>
</dbReference>
<evidence type="ECO:0000313" key="7">
    <source>
        <dbReference type="EMBL" id="KAB7516547.1"/>
    </source>
</evidence>
<name>A0A5N5UD90_9EURY</name>
<feature type="compositionally biased region" description="Polar residues" evidence="5">
    <location>
        <begin position="254"/>
        <end position="270"/>
    </location>
</feature>
<dbReference type="Proteomes" id="UP000326865">
    <property type="component" value="Unassembled WGS sequence"/>
</dbReference>
<feature type="domain" description="DNA methylase N-4/N-6" evidence="6">
    <location>
        <begin position="9"/>
        <end position="242"/>
    </location>
</feature>
<dbReference type="EC" id="2.1.1.113" evidence="4"/>
<dbReference type="PRINTS" id="PR00508">
    <property type="entry name" value="S21N4MTFRASE"/>
</dbReference>
<keyword evidence="3 7" id="KW-0808">Transferase</keyword>
<keyword evidence="4" id="KW-0949">S-adenosyl-L-methionine</keyword>
<keyword evidence="8" id="KW-1185">Reference proteome</keyword>
<gene>
    <name evidence="7" type="ORF">DM867_03365</name>
</gene>
<dbReference type="Pfam" id="PF01555">
    <property type="entry name" value="N6_N4_Mtase"/>
    <property type="match status" value="1"/>
</dbReference>
<feature type="region of interest" description="Disordered" evidence="5">
    <location>
        <begin position="246"/>
        <end position="270"/>
    </location>
</feature>
<keyword evidence="2 4" id="KW-0489">Methyltransferase</keyword>
<evidence type="ECO:0000256" key="4">
    <source>
        <dbReference type="RuleBase" id="RU362026"/>
    </source>
</evidence>
<evidence type="ECO:0000256" key="3">
    <source>
        <dbReference type="ARBA" id="ARBA00022679"/>
    </source>
</evidence>
<dbReference type="SUPFAM" id="SSF53335">
    <property type="entry name" value="S-adenosyl-L-methionine-dependent methyltransferases"/>
    <property type="match status" value="1"/>
</dbReference>
<comment type="caution">
    <text evidence="7">The sequence shown here is derived from an EMBL/GenBank/DDBJ whole genome shotgun (WGS) entry which is preliminary data.</text>
</comment>
<dbReference type="InterPro" id="IPR002941">
    <property type="entry name" value="DNA_methylase_N4/N6"/>
</dbReference>
<protein>
    <recommendedName>
        <fullName evidence="4">Type II methyltransferase</fullName>
        <ecNumber evidence="4">2.1.1.113</ecNumber>
    </recommendedName>
    <alternativeName>
        <fullName evidence="4">N-4 cytosine-specific methyltransferase</fullName>
    </alternativeName>
</protein>
<sequence>MKELPENSVDLVVADPPYNLSKGADWSWDNEVDLDGFGGDWDKTMENWDDMGLEEYAGFTQSWLSEAKRVLKPTGSIWTFGSYHNIGIVNMVYQMLGVEIINEVIWFKRNAFPNLSGRRFTASHETLLWGHTGGPDNREYTFNYELMKSLPFPEDNINDEEKQVRTVWDIPNNKSSQELEYGKHPTQKPLRVLERLILSASNEGDLCLAPFAGSGSTCVSAKLNDRDYLGFETESEHVELARERLKNAKEKPDQLQNGTSENQGTLNQYD</sequence>
<evidence type="ECO:0000259" key="6">
    <source>
        <dbReference type="Pfam" id="PF01555"/>
    </source>
</evidence>
<comment type="catalytic activity">
    <reaction evidence="4">
        <text>a 2'-deoxycytidine in DNA + S-adenosyl-L-methionine = an N(4)-methyl-2'-deoxycytidine in DNA + S-adenosyl-L-homocysteine + H(+)</text>
        <dbReference type="Rhea" id="RHEA:16857"/>
        <dbReference type="Rhea" id="RHEA-COMP:11369"/>
        <dbReference type="Rhea" id="RHEA-COMP:13674"/>
        <dbReference type="ChEBI" id="CHEBI:15378"/>
        <dbReference type="ChEBI" id="CHEBI:57856"/>
        <dbReference type="ChEBI" id="CHEBI:59789"/>
        <dbReference type="ChEBI" id="CHEBI:85452"/>
        <dbReference type="ChEBI" id="CHEBI:137933"/>
        <dbReference type="EC" id="2.1.1.113"/>
    </reaction>
</comment>
<dbReference type="EMBL" id="QKKZ01000001">
    <property type="protein sequence ID" value="KAB7516547.1"/>
    <property type="molecule type" value="Genomic_DNA"/>
</dbReference>
<dbReference type="AlphaFoldDB" id="A0A5N5UD90"/>
<dbReference type="InterPro" id="IPR029063">
    <property type="entry name" value="SAM-dependent_MTases_sf"/>
</dbReference>
<evidence type="ECO:0000313" key="8">
    <source>
        <dbReference type="Proteomes" id="UP000326865"/>
    </source>
</evidence>
<dbReference type="InterPro" id="IPR002052">
    <property type="entry name" value="DNA_methylase_N6_adenine_CS"/>
</dbReference>
<reference evidence="7 8" key="1">
    <citation type="submission" date="2019-10" db="EMBL/GenBank/DDBJ databases">
        <title>Unraveling microbial dark matter from salterns through culturing: the case of the genus Halosegnis.</title>
        <authorList>
            <person name="Duran-Viseras A."/>
            <person name="Andrei A.-S."/>
            <person name="Vera-Gargallo B."/>
            <person name="Ghai R."/>
            <person name="Sanchez-Porro C."/>
            <person name="Ventosa A."/>
        </authorList>
    </citation>
    <scope>NUCLEOTIDE SEQUENCE [LARGE SCALE GENOMIC DNA]</scope>
    <source>
        <strain evidence="7 8">F18-79</strain>
    </source>
</reference>
<keyword evidence="4" id="KW-0680">Restriction system</keyword>
<accession>A0A5N5UD90</accession>
<dbReference type="GO" id="GO:0015667">
    <property type="term" value="F:site-specific DNA-methyltransferase (cytosine-N4-specific) activity"/>
    <property type="evidence" value="ECO:0007669"/>
    <property type="project" value="UniProtKB-EC"/>
</dbReference>
<organism evidence="7 8">
    <name type="scientific">Halosegnis rubeus</name>
    <dbReference type="NCBI Taxonomy" id="2212850"/>
    <lineage>
        <taxon>Archaea</taxon>
        <taxon>Methanobacteriati</taxon>
        <taxon>Methanobacteriota</taxon>
        <taxon>Stenosarchaea group</taxon>
        <taxon>Halobacteria</taxon>
        <taxon>Halobacteriales</taxon>
        <taxon>Natronomonadaceae</taxon>
        <taxon>Halosegnis</taxon>
    </lineage>
</organism>
<dbReference type="Gene3D" id="3.40.50.150">
    <property type="entry name" value="Vaccinia Virus protein VP39"/>
    <property type="match status" value="1"/>
</dbReference>
<evidence type="ECO:0000256" key="5">
    <source>
        <dbReference type="SAM" id="MobiDB-lite"/>
    </source>
</evidence>